<accession>A0A0C4EFB7</accession>
<dbReference type="AlphaFoldDB" id="A0A0C4EFB7"/>
<reference evidence="1" key="1">
    <citation type="submission" date="2010-05" db="EMBL/GenBank/DDBJ databases">
        <title>The Genome Sequence of Magnaporthe poae strain ATCC 64411.</title>
        <authorList>
            <consortium name="The Broad Institute Genome Sequencing Platform"/>
            <consortium name="Broad Institute Genome Sequencing Center for Infectious Disease"/>
            <person name="Ma L.-J."/>
            <person name="Dead R."/>
            <person name="Young S."/>
            <person name="Zeng Q."/>
            <person name="Koehrsen M."/>
            <person name="Alvarado L."/>
            <person name="Berlin A."/>
            <person name="Chapman S.B."/>
            <person name="Chen Z."/>
            <person name="Freedman E."/>
            <person name="Gellesch M."/>
            <person name="Goldberg J."/>
            <person name="Griggs A."/>
            <person name="Gujja S."/>
            <person name="Heilman E.R."/>
            <person name="Heiman D."/>
            <person name="Hepburn T."/>
            <person name="Howarth C."/>
            <person name="Jen D."/>
            <person name="Larson L."/>
            <person name="Mehta T."/>
            <person name="Neiman D."/>
            <person name="Pearson M."/>
            <person name="Roberts A."/>
            <person name="Saif S."/>
            <person name="Shea T."/>
            <person name="Shenoy N."/>
            <person name="Sisk P."/>
            <person name="Stolte C."/>
            <person name="Sykes S."/>
            <person name="Walk T."/>
            <person name="White J."/>
            <person name="Yandava C."/>
            <person name="Haas B."/>
            <person name="Nusbaum C."/>
            <person name="Birren B."/>
        </authorList>
    </citation>
    <scope>NUCLEOTIDE SEQUENCE</scope>
    <source>
        <strain evidence="1">ATCC 64411</strain>
    </source>
</reference>
<evidence type="ECO:0000313" key="1">
    <source>
        <dbReference type="EMBL" id="KLU92514.1"/>
    </source>
</evidence>
<dbReference type="EnsemblFungi" id="MAPG_11459T0">
    <property type="protein sequence ID" value="MAPG_11459T0"/>
    <property type="gene ID" value="MAPG_11459"/>
</dbReference>
<dbReference type="EMBL" id="ADBL01002826">
    <property type="status" value="NOT_ANNOTATED_CDS"/>
    <property type="molecule type" value="Genomic_DNA"/>
</dbReference>
<evidence type="ECO:0000313" key="3">
    <source>
        <dbReference type="Proteomes" id="UP000011715"/>
    </source>
</evidence>
<reference evidence="2" key="4">
    <citation type="journal article" date="2015" name="G3 (Bethesda)">
        <title>Genome sequences of three phytopathogenic species of the Magnaporthaceae family of fungi.</title>
        <authorList>
            <person name="Okagaki L.H."/>
            <person name="Nunes C.C."/>
            <person name="Sailsbery J."/>
            <person name="Clay B."/>
            <person name="Brown D."/>
            <person name="John T."/>
            <person name="Oh Y."/>
            <person name="Young N."/>
            <person name="Fitzgerald M."/>
            <person name="Haas B.J."/>
            <person name="Zeng Q."/>
            <person name="Young S."/>
            <person name="Adiconis X."/>
            <person name="Fan L."/>
            <person name="Levin J.Z."/>
            <person name="Mitchell T.K."/>
            <person name="Okubara P.A."/>
            <person name="Farman M.L."/>
            <person name="Kohn L.M."/>
            <person name="Birren B."/>
            <person name="Ma L.-J."/>
            <person name="Dean R.A."/>
        </authorList>
    </citation>
    <scope>NUCLEOTIDE SEQUENCE</scope>
    <source>
        <strain evidence="2">ATCC 64411 / 73-15</strain>
    </source>
</reference>
<dbReference type="Proteomes" id="UP000011715">
    <property type="component" value="Unassembled WGS sequence"/>
</dbReference>
<organism evidence="2 3">
    <name type="scientific">Magnaporthiopsis poae (strain ATCC 64411 / 73-15)</name>
    <name type="common">Kentucky bluegrass fungus</name>
    <name type="synonym">Magnaporthe poae</name>
    <dbReference type="NCBI Taxonomy" id="644358"/>
    <lineage>
        <taxon>Eukaryota</taxon>
        <taxon>Fungi</taxon>
        <taxon>Dikarya</taxon>
        <taxon>Ascomycota</taxon>
        <taxon>Pezizomycotina</taxon>
        <taxon>Sordariomycetes</taxon>
        <taxon>Sordariomycetidae</taxon>
        <taxon>Magnaporthales</taxon>
        <taxon>Magnaporthaceae</taxon>
        <taxon>Magnaporthiopsis</taxon>
    </lineage>
</organism>
<protein>
    <submittedName>
        <fullName evidence="1 2">Uncharacterized protein</fullName>
    </submittedName>
</protein>
<dbReference type="EMBL" id="GL876981">
    <property type="protein sequence ID" value="KLU92514.1"/>
    <property type="molecule type" value="Genomic_DNA"/>
</dbReference>
<reference evidence="3" key="2">
    <citation type="submission" date="2010-05" db="EMBL/GenBank/DDBJ databases">
        <title>The genome sequence of Magnaporthe poae strain ATCC 64411.</title>
        <authorList>
            <person name="Ma L.-J."/>
            <person name="Dead R."/>
            <person name="Young S."/>
            <person name="Zeng Q."/>
            <person name="Koehrsen M."/>
            <person name="Alvarado L."/>
            <person name="Berlin A."/>
            <person name="Chapman S.B."/>
            <person name="Chen Z."/>
            <person name="Freedman E."/>
            <person name="Gellesch M."/>
            <person name="Goldberg J."/>
            <person name="Griggs A."/>
            <person name="Gujja S."/>
            <person name="Heilman E.R."/>
            <person name="Heiman D."/>
            <person name="Hepburn T."/>
            <person name="Howarth C."/>
            <person name="Jen D."/>
            <person name="Larson L."/>
            <person name="Mehta T."/>
            <person name="Neiman D."/>
            <person name="Pearson M."/>
            <person name="Roberts A."/>
            <person name="Saif S."/>
            <person name="Shea T."/>
            <person name="Shenoy N."/>
            <person name="Sisk P."/>
            <person name="Stolte C."/>
            <person name="Sykes S."/>
            <person name="Walk T."/>
            <person name="White J."/>
            <person name="Yandava C."/>
            <person name="Haas B."/>
            <person name="Nusbaum C."/>
            <person name="Birren B."/>
        </authorList>
    </citation>
    <scope>NUCLEOTIDE SEQUENCE [LARGE SCALE GENOMIC DNA]</scope>
    <source>
        <strain evidence="3">ATCC 64411 / 73-15</strain>
    </source>
</reference>
<name>A0A0C4EFB7_MAGP6</name>
<proteinExistence type="predicted"/>
<keyword evidence="3" id="KW-1185">Reference proteome</keyword>
<evidence type="ECO:0000313" key="2">
    <source>
        <dbReference type="EnsemblFungi" id="MAPG_11459T0"/>
    </source>
</evidence>
<reference evidence="2" key="5">
    <citation type="submission" date="2015-06" db="UniProtKB">
        <authorList>
            <consortium name="EnsemblFungi"/>
        </authorList>
    </citation>
    <scope>IDENTIFICATION</scope>
    <source>
        <strain evidence="2">ATCC 64411</strain>
    </source>
</reference>
<reference evidence="1" key="3">
    <citation type="submission" date="2011-03" db="EMBL/GenBank/DDBJ databases">
        <title>Annotation of Magnaporthe poae ATCC 64411.</title>
        <authorList>
            <person name="Ma L.-J."/>
            <person name="Dead R."/>
            <person name="Young S.K."/>
            <person name="Zeng Q."/>
            <person name="Gargeya S."/>
            <person name="Fitzgerald M."/>
            <person name="Haas B."/>
            <person name="Abouelleil A."/>
            <person name="Alvarado L."/>
            <person name="Arachchi H.M."/>
            <person name="Berlin A."/>
            <person name="Brown A."/>
            <person name="Chapman S.B."/>
            <person name="Chen Z."/>
            <person name="Dunbar C."/>
            <person name="Freedman E."/>
            <person name="Gearin G."/>
            <person name="Gellesch M."/>
            <person name="Goldberg J."/>
            <person name="Griggs A."/>
            <person name="Gujja S."/>
            <person name="Heiman D."/>
            <person name="Howarth C."/>
            <person name="Larson L."/>
            <person name="Lui A."/>
            <person name="MacDonald P.J.P."/>
            <person name="Mehta T."/>
            <person name="Montmayeur A."/>
            <person name="Murphy C."/>
            <person name="Neiman D."/>
            <person name="Pearson M."/>
            <person name="Priest M."/>
            <person name="Roberts A."/>
            <person name="Saif S."/>
            <person name="Shea T."/>
            <person name="Shenoy N."/>
            <person name="Sisk P."/>
            <person name="Stolte C."/>
            <person name="Sykes S."/>
            <person name="Yandava C."/>
            <person name="Wortman J."/>
            <person name="Nusbaum C."/>
            <person name="Birren B."/>
        </authorList>
    </citation>
    <scope>NUCLEOTIDE SEQUENCE</scope>
    <source>
        <strain evidence="1">ATCC 64411</strain>
    </source>
</reference>
<sequence length="225" mass="25744">MAARDDHIFPNWGVDVTGLRRAYPGDIISLPYDLASPSQLHSFQPSIVGSAKEWQGELPYSVYRDVKGTMSVVSARLPIGPQSDIIDMESFQKDHPDIRRAVGAEVRQIHERLRRVEYIIFHGGGQLEDEDGRLPAWVTTDRDPTWLLRNHLADIRGLVRLVQHMVFVCRKIAAARADGGDEKATLTEETDRWATLMAEYHGRQEDRDREFYHGFPEGTEWPYSM</sequence>
<dbReference type="VEuPathDB" id="FungiDB:MAPG_11459"/>
<gene>
    <name evidence="1" type="ORF">MAPG_11459</name>
</gene>